<accession>A0A5N5X305</accession>
<dbReference type="Proteomes" id="UP000326565">
    <property type="component" value="Unassembled WGS sequence"/>
</dbReference>
<organism evidence="2 3">
    <name type="scientific">Aspergillus leporis</name>
    <dbReference type="NCBI Taxonomy" id="41062"/>
    <lineage>
        <taxon>Eukaryota</taxon>
        <taxon>Fungi</taxon>
        <taxon>Dikarya</taxon>
        <taxon>Ascomycota</taxon>
        <taxon>Pezizomycotina</taxon>
        <taxon>Eurotiomycetes</taxon>
        <taxon>Eurotiomycetidae</taxon>
        <taxon>Eurotiales</taxon>
        <taxon>Aspergillaceae</taxon>
        <taxon>Aspergillus</taxon>
        <taxon>Aspergillus subgen. Circumdati</taxon>
    </lineage>
</organism>
<reference evidence="2 3" key="1">
    <citation type="submission" date="2019-04" db="EMBL/GenBank/DDBJ databases">
        <title>Friends and foes A comparative genomics study of 23 Aspergillus species from section Flavi.</title>
        <authorList>
            <consortium name="DOE Joint Genome Institute"/>
            <person name="Kjaerbolling I."/>
            <person name="Vesth T."/>
            <person name="Frisvad J.C."/>
            <person name="Nybo J.L."/>
            <person name="Theobald S."/>
            <person name="Kildgaard S."/>
            <person name="Isbrandt T."/>
            <person name="Kuo A."/>
            <person name="Sato A."/>
            <person name="Lyhne E.K."/>
            <person name="Kogle M.E."/>
            <person name="Wiebenga A."/>
            <person name="Kun R.S."/>
            <person name="Lubbers R.J."/>
            <person name="Makela M.R."/>
            <person name="Barry K."/>
            <person name="Chovatia M."/>
            <person name="Clum A."/>
            <person name="Daum C."/>
            <person name="Haridas S."/>
            <person name="He G."/>
            <person name="LaButti K."/>
            <person name="Lipzen A."/>
            <person name="Mondo S."/>
            <person name="Riley R."/>
            <person name="Salamov A."/>
            <person name="Simmons B.A."/>
            <person name="Magnuson J.K."/>
            <person name="Henrissat B."/>
            <person name="Mortensen U.H."/>
            <person name="Larsen T.O."/>
            <person name="Devries R.P."/>
            <person name="Grigoriev I.V."/>
            <person name="Machida M."/>
            <person name="Baker S.E."/>
            <person name="Andersen M.R."/>
        </authorList>
    </citation>
    <scope>NUCLEOTIDE SEQUENCE [LARGE SCALE GENOMIC DNA]</scope>
    <source>
        <strain evidence="2 3">CBS 151.66</strain>
    </source>
</reference>
<evidence type="ECO:0000313" key="2">
    <source>
        <dbReference type="EMBL" id="KAB8074387.1"/>
    </source>
</evidence>
<dbReference type="AlphaFoldDB" id="A0A5N5X305"/>
<name>A0A5N5X305_9EURO</name>
<sequence length="226" mass="25720">MWTFTRYENYLPEGVAEEAKSHPSAQVPDPWHKRFWRPFNGRLEAEAGAFAKVLSGKNTHNECPTFLLLALLCERHTVNWDETLELIKACASDGDDVQAPKADVAEFLKARDVSGLATRLDRDEASISLSAEYVMGVGSMILAFYTSHLPEVLFDREDFDATQWQPKKPLLDLLELKEGHEESLRKMLHEMFEKMVTEDSDEDDDEEYEGLNDSDDDDGDDEAAWS</sequence>
<keyword evidence="3" id="KW-1185">Reference proteome</keyword>
<dbReference type="EMBL" id="ML732210">
    <property type="protein sequence ID" value="KAB8074387.1"/>
    <property type="molecule type" value="Genomic_DNA"/>
</dbReference>
<proteinExistence type="predicted"/>
<evidence type="ECO:0000313" key="3">
    <source>
        <dbReference type="Proteomes" id="UP000326565"/>
    </source>
</evidence>
<evidence type="ECO:0000256" key="1">
    <source>
        <dbReference type="SAM" id="MobiDB-lite"/>
    </source>
</evidence>
<feature type="region of interest" description="Disordered" evidence="1">
    <location>
        <begin position="195"/>
        <end position="226"/>
    </location>
</feature>
<feature type="non-terminal residue" evidence="2">
    <location>
        <position position="226"/>
    </location>
</feature>
<protein>
    <submittedName>
        <fullName evidence="2">Uncharacterized protein</fullName>
    </submittedName>
</protein>
<dbReference type="OrthoDB" id="4478691at2759"/>
<gene>
    <name evidence="2" type="ORF">BDV29DRAFT_173676</name>
</gene>
<feature type="compositionally biased region" description="Acidic residues" evidence="1">
    <location>
        <begin position="198"/>
        <end position="226"/>
    </location>
</feature>